<evidence type="ECO:0000259" key="1">
    <source>
        <dbReference type="Pfam" id="PF13521"/>
    </source>
</evidence>
<dbReference type="SUPFAM" id="SSF52540">
    <property type="entry name" value="P-loop containing nucleoside triphosphate hydrolases"/>
    <property type="match status" value="1"/>
</dbReference>
<accession>A0A0G0D7F6</accession>
<evidence type="ECO:0000313" key="3">
    <source>
        <dbReference type="Proteomes" id="UP000034176"/>
    </source>
</evidence>
<sequence length="176" mass="20849">MIKNNWYVITGAPCSGKSTILFLLKNKGYYVVEEAARVYIDQEMAKGRTLEEIRKNEYAFQKKVLQIKINNEKRLSKDKLIIFERGIPDSVAYYKLCGINKNVLLERSIKNCFYRKIFLFELLDYQIDYARTEDKERANHLEKLLEESYQYINAPVIKIPKMSIEKRLEIILSHIN</sequence>
<dbReference type="AlphaFoldDB" id="A0A0G0D7F6"/>
<dbReference type="Proteomes" id="UP000034176">
    <property type="component" value="Unassembled WGS sequence"/>
</dbReference>
<name>A0A0G0D7F6_9BACT</name>
<organism evidence="2 3">
    <name type="scientific">Candidatus Gottesmanbacteria bacterium GW2011_GWA1_34_13</name>
    <dbReference type="NCBI Taxonomy" id="1618434"/>
    <lineage>
        <taxon>Bacteria</taxon>
        <taxon>Candidatus Gottesmaniibacteriota</taxon>
    </lineage>
</organism>
<protein>
    <recommendedName>
        <fullName evidence="1">NadR/Ttd14 AAA domain-containing protein</fullName>
    </recommendedName>
</protein>
<dbReference type="STRING" id="1618434.UR52_C0011G0002"/>
<evidence type="ECO:0000313" key="2">
    <source>
        <dbReference type="EMBL" id="KKP59165.1"/>
    </source>
</evidence>
<dbReference type="InterPro" id="IPR027417">
    <property type="entry name" value="P-loop_NTPase"/>
</dbReference>
<reference evidence="2 3" key="1">
    <citation type="journal article" date="2015" name="Nature">
        <title>rRNA introns, odd ribosomes, and small enigmatic genomes across a large radiation of phyla.</title>
        <authorList>
            <person name="Brown C.T."/>
            <person name="Hug L.A."/>
            <person name="Thomas B.C."/>
            <person name="Sharon I."/>
            <person name="Castelle C.J."/>
            <person name="Singh A."/>
            <person name="Wilkins M.J."/>
            <person name="Williams K.H."/>
            <person name="Banfield J.F."/>
        </authorList>
    </citation>
    <scope>NUCLEOTIDE SEQUENCE [LARGE SCALE GENOMIC DNA]</scope>
</reference>
<proteinExistence type="predicted"/>
<gene>
    <name evidence="2" type="ORF">UR52_C0011G0002</name>
</gene>
<dbReference type="Pfam" id="PF13521">
    <property type="entry name" value="AAA_28"/>
    <property type="match status" value="1"/>
</dbReference>
<dbReference type="EMBL" id="LBPN01000011">
    <property type="protein sequence ID" value="KKP59165.1"/>
    <property type="molecule type" value="Genomic_DNA"/>
</dbReference>
<feature type="domain" description="NadR/Ttd14 AAA" evidence="1">
    <location>
        <begin position="7"/>
        <end position="167"/>
    </location>
</feature>
<comment type="caution">
    <text evidence="2">The sequence shown here is derived from an EMBL/GenBank/DDBJ whole genome shotgun (WGS) entry which is preliminary data.</text>
</comment>
<dbReference type="InterPro" id="IPR038727">
    <property type="entry name" value="NadR/Ttd14_AAA_dom"/>
</dbReference>
<dbReference type="Gene3D" id="3.40.50.300">
    <property type="entry name" value="P-loop containing nucleotide triphosphate hydrolases"/>
    <property type="match status" value="1"/>
</dbReference>